<dbReference type="PROSITE" id="PS00687">
    <property type="entry name" value="ALDEHYDE_DEHYDR_GLU"/>
    <property type="match status" value="1"/>
</dbReference>
<dbReference type="FunFam" id="3.40.309.10:FF:000003">
    <property type="entry name" value="Aldehyde dehydrogenase"/>
    <property type="match status" value="1"/>
</dbReference>
<dbReference type="Pfam" id="PF00171">
    <property type="entry name" value="Aldedh"/>
    <property type="match status" value="1"/>
</dbReference>
<dbReference type="GO" id="GO:0004029">
    <property type="term" value="F:aldehyde dehydrogenase (NAD+) activity"/>
    <property type="evidence" value="ECO:0007669"/>
    <property type="project" value="TreeGrafter"/>
</dbReference>
<dbReference type="FunFam" id="3.40.605.10:FF:000004">
    <property type="entry name" value="Aldehyde dehydrogenase"/>
    <property type="match status" value="1"/>
</dbReference>
<evidence type="ECO:0000256" key="2">
    <source>
        <dbReference type="ARBA" id="ARBA00023002"/>
    </source>
</evidence>
<evidence type="ECO:0000259" key="8">
    <source>
        <dbReference type="Pfam" id="PF00171"/>
    </source>
</evidence>
<evidence type="ECO:0000256" key="1">
    <source>
        <dbReference type="ARBA" id="ARBA00009986"/>
    </source>
</evidence>
<gene>
    <name evidence="9" type="ORF">PHYEVI_LOCUS6786</name>
</gene>
<keyword evidence="3" id="KW-0520">NAD</keyword>
<dbReference type="InterPro" id="IPR016160">
    <property type="entry name" value="Ald_DH_CS_CYS"/>
</dbReference>
<dbReference type="AlphaFoldDB" id="A0A9N9TP76"/>
<evidence type="ECO:0000256" key="6">
    <source>
        <dbReference type="PROSITE-ProRule" id="PRU10007"/>
    </source>
</evidence>
<feature type="domain" description="Aldehyde dehydrogenase" evidence="8">
    <location>
        <begin position="12"/>
        <end position="434"/>
    </location>
</feature>
<evidence type="ECO:0000313" key="9">
    <source>
        <dbReference type="EMBL" id="CAG9860433.1"/>
    </source>
</evidence>
<keyword evidence="2 4" id="KW-0560">Oxidoreductase</keyword>
<evidence type="ECO:0000256" key="4">
    <source>
        <dbReference type="PIRNR" id="PIRNR036492"/>
    </source>
</evidence>
<dbReference type="InterPro" id="IPR015590">
    <property type="entry name" value="Aldehyde_DH_dom"/>
</dbReference>
<proteinExistence type="inferred from homology"/>
<protein>
    <recommendedName>
        <fullName evidence="4">Aldehyde dehydrogenase</fullName>
    </recommendedName>
</protein>
<name>A0A9N9TP76_PHYSR</name>
<comment type="similarity">
    <text evidence="1 4 7">Belongs to the aldehyde dehydrogenase family.</text>
</comment>
<dbReference type="InterPro" id="IPR016163">
    <property type="entry name" value="Ald_DH_C"/>
</dbReference>
<dbReference type="InterPro" id="IPR012394">
    <property type="entry name" value="Aldehyde_DH_NAD(P)"/>
</dbReference>
<feature type="active site" evidence="5 6">
    <location>
        <position position="216"/>
    </location>
</feature>
<sequence length="500" mass="55948">MAAINPGKNPEEVVSQLRNTFNSGRTKPVEYRIQQLKELHRLLDENSSEIWQAMKQDLGKSKQEAFVLEIDFMRFEIQRYLQNLSDWVKPEKVPRDLLNMMDKAYIIREPYGVALIIGAWNYPIQVVLGPMIGAIAAGNCVLIKPSELSPATAKILEDLLPKYLDSDAYKVFNGGIPETSELLKQRFDYIFYTGSSAVGKIVHAAAAKYLTPTTLELGGKSPVYLDSSANIEVAARRILWGKVVNSGQTCIAPDYVMCTKQVEEKFLSASRKVLKEFFGENPQASPDYARIVNERHFDRIQGLLEKCTVAIGGDSDRKDKYISPTILTGVSPENRVMQEEIFGPVLPIINVDNAYEAIAVINKMEKPLAMYLFSENQKIIDEILTNTSAGGVCINDTILHASPFTLPFGGVGNSGMGAYHGKSTFETFSHRKSVLHKDMGALGEKLGSIRYPPYSDRKLNLMKTALTPPKLRFPTKHLGKIITFFIGLIVAQFYRKYNIF</sequence>
<dbReference type="Proteomes" id="UP001153712">
    <property type="component" value="Chromosome 3"/>
</dbReference>
<dbReference type="SUPFAM" id="SSF53720">
    <property type="entry name" value="ALDH-like"/>
    <property type="match status" value="1"/>
</dbReference>
<evidence type="ECO:0000313" key="10">
    <source>
        <dbReference type="Proteomes" id="UP001153712"/>
    </source>
</evidence>
<dbReference type="InterPro" id="IPR029510">
    <property type="entry name" value="Ald_DH_CS_GLU"/>
</dbReference>
<dbReference type="InterPro" id="IPR016162">
    <property type="entry name" value="Ald_DH_N"/>
</dbReference>
<dbReference type="PIRSF" id="PIRSF036492">
    <property type="entry name" value="ALDH"/>
    <property type="match status" value="1"/>
</dbReference>
<dbReference type="Gene3D" id="3.40.605.10">
    <property type="entry name" value="Aldehyde Dehydrogenase, Chain A, domain 1"/>
    <property type="match status" value="1"/>
</dbReference>
<reference evidence="9" key="1">
    <citation type="submission" date="2022-01" db="EMBL/GenBank/DDBJ databases">
        <authorList>
            <person name="King R."/>
        </authorList>
    </citation>
    <scope>NUCLEOTIDE SEQUENCE</scope>
</reference>
<evidence type="ECO:0000256" key="7">
    <source>
        <dbReference type="RuleBase" id="RU003345"/>
    </source>
</evidence>
<dbReference type="PANTHER" id="PTHR43570">
    <property type="entry name" value="ALDEHYDE DEHYDROGENASE"/>
    <property type="match status" value="1"/>
</dbReference>
<evidence type="ECO:0000256" key="3">
    <source>
        <dbReference type="ARBA" id="ARBA00023027"/>
    </source>
</evidence>
<dbReference type="OrthoDB" id="440325at2759"/>
<dbReference type="GO" id="GO:0005737">
    <property type="term" value="C:cytoplasm"/>
    <property type="evidence" value="ECO:0007669"/>
    <property type="project" value="TreeGrafter"/>
</dbReference>
<dbReference type="PANTHER" id="PTHR43570:SF16">
    <property type="entry name" value="ALDEHYDE DEHYDROGENASE TYPE III, ISOFORM Q"/>
    <property type="match status" value="1"/>
</dbReference>
<dbReference type="EMBL" id="OU900096">
    <property type="protein sequence ID" value="CAG9860433.1"/>
    <property type="molecule type" value="Genomic_DNA"/>
</dbReference>
<dbReference type="InterPro" id="IPR016161">
    <property type="entry name" value="Ald_DH/histidinol_DH"/>
</dbReference>
<dbReference type="CDD" id="cd07132">
    <property type="entry name" value="ALDH_F3AB"/>
    <property type="match status" value="1"/>
</dbReference>
<keyword evidence="10" id="KW-1185">Reference proteome</keyword>
<organism evidence="9 10">
    <name type="scientific">Phyllotreta striolata</name>
    <name type="common">Striped flea beetle</name>
    <name type="synonym">Crioceris striolata</name>
    <dbReference type="NCBI Taxonomy" id="444603"/>
    <lineage>
        <taxon>Eukaryota</taxon>
        <taxon>Metazoa</taxon>
        <taxon>Ecdysozoa</taxon>
        <taxon>Arthropoda</taxon>
        <taxon>Hexapoda</taxon>
        <taxon>Insecta</taxon>
        <taxon>Pterygota</taxon>
        <taxon>Neoptera</taxon>
        <taxon>Endopterygota</taxon>
        <taxon>Coleoptera</taxon>
        <taxon>Polyphaga</taxon>
        <taxon>Cucujiformia</taxon>
        <taxon>Chrysomeloidea</taxon>
        <taxon>Chrysomelidae</taxon>
        <taxon>Galerucinae</taxon>
        <taxon>Alticini</taxon>
        <taxon>Phyllotreta</taxon>
    </lineage>
</organism>
<accession>A0A9N9TP76</accession>
<dbReference type="GO" id="GO:0006081">
    <property type="term" value="P:aldehyde metabolic process"/>
    <property type="evidence" value="ECO:0007669"/>
    <property type="project" value="InterPro"/>
</dbReference>
<feature type="active site" evidence="5">
    <location>
        <position position="250"/>
    </location>
</feature>
<evidence type="ECO:0000256" key="5">
    <source>
        <dbReference type="PIRSR" id="PIRSR036492-1"/>
    </source>
</evidence>
<dbReference type="Gene3D" id="3.40.309.10">
    <property type="entry name" value="Aldehyde Dehydrogenase, Chain A, domain 2"/>
    <property type="match status" value="1"/>
</dbReference>
<dbReference type="PROSITE" id="PS00070">
    <property type="entry name" value="ALDEHYDE_DEHYDR_CYS"/>
    <property type="match status" value="1"/>
</dbReference>